<dbReference type="Proteomes" id="UP000177171">
    <property type="component" value="Unassembled WGS sequence"/>
</dbReference>
<name>A0A1G2LPI4_9BACT</name>
<organism evidence="1 2">
    <name type="scientific">Candidatus Sungbacteria bacterium RIFCSPLOWO2_12_FULL_41_11</name>
    <dbReference type="NCBI Taxonomy" id="1802286"/>
    <lineage>
        <taxon>Bacteria</taxon>
        <taxon>Candidatus Sungiibacteriota</taxon>
    </lineage>
</organism>
<sequence length="115" mass="13102">MSDAYSDIASDEERAIRYVVYANAVKDYLREPTDEKLQKTIDAAKNLDALKGWGYWSGPTSESVGLEAWLAKLIAGDEKEWANLIKGRKGESDFEEFKALSLMHNQHKNNWGEYI</sequence>
<proteinExistence type="predicted"/>
<evidence type="ECO:0000313" key="2">
    <source>
        <dbReference type="Proteomes" id="UP000177171"/>
    </source>
</evidence>
<dbReference type="EMBL" id="MHQY01000024">
    <property type="protein sequence ID" value="OHA13548.1"/>
    <property type="molecule type" value="Genomic_DNA"/>
</dbReference>
<reference evidence="1 2" key="1">
    <citation type="journal article" date="2016" name="Nat. Commun.">
        <title>Thousands of microbial genomes shed light on interconnected biogeochemical processes in an aquifer system.</title>
        <authorList>
            <person name="Anantharaman K."/>
            <person name="Brown C.T."/>
            <person name="Hug L.A."/>
            <person name="Sharon I."/>
            <person name="Castelle C.J."/>
            <person name="Probst A.J."/>
            <person name="Thomas B.C."/>
            <person name="Singh A."/>
            <person name="Wilkins M.J."/>
            <person name="Karaoz U."/>
            <person name="Brodie E.L."/>
            <person name="Williams K.H."/>
            <person name="Hubbard S.S."/>
            <person name="Banfield J.F."/>
        </authorList>
    </citation>
    <scope>NUCLEOTIDE SEQUENCE [LARGE SCALE GENOMIC DNA]</scope>
</reference>
<dbReference type="AlphaFoldDB" id="A0A1G2LPI4"/>
<gene>
    <name evidence="1" type="ORF">A3G49_00945</name>
</gene>
<protein>
    <submittedName>
        <fullName evidence="1">Uncharacterized protein</fullName>
    </submittedName>
</protein>
<accession>A0A1G2LPI4</accession>
<evidence type="ECO:0000313" key="1">
    <source>
        <dbReference type="EMBL" id="OHA13548.1"/>
    </source>
</evidence>
<comment type="caution">
    <text evidence="1">The sequence shown here is derived from an EMBL/GenBank/DDBJ whole genome shotgun (WGS) entry which is preliminary data.</text>
</comment>